<proteinExistence type="predicted"/>
<sequence>MHGQASSKTDSLSGFLLRQIGLDGRQVRKNKRNETVPLSFRNLCFLCIIDETKMQSATPPALSGQYTTTTAEISTLKLLLQGEDDSAIAQDAGAAERRKIGRGKAEVLDVVIRDLRESLTASDTPLELNERLSRLDNSIQDHTSEIDSILEGRAGVATEHASATRTYSSYQSRLEEVHELIARFSLLRAKYDSDLERLEMVREAGSLLGFFRPGVCVFCGAQVEHQAADMHSAEEITAFGNSVLAEIQKTNTLREDLLITLSDLRAQEERLQSGILRSTNAIQDLRQRINAFDEDLQPQRVAIQELMSVRSDIEGKLATHAQIEKLEALQAAVQPEGPENPPTSSSVNDKVLVELAGAIKEVLHQWSVPIADSVTYDKNSNDLIVGDQARGSRGKGVRSILHAAFTLGLAQYCFDRDLEHPGFIVLDSPLITYREPEPGAGAGPTDEEFASVSDAFYRYLDFQFDGQCIVVENTDPPPNLSEEAKLIHFTKRLDHGRYGFFPFPV</sequence>
<accession>A0A7W5Y8D1</accession>
<dbReference type="AlphaFoldDB" id="A0A7W5Y8D1"/>
<dbReference type="Proteomes" id="UP000579945">
    <property type="component" value="Unassembled WGS sequence"/>
</dbReference>
<dbReference type="GeneID" id="95390580"/>
<reference evidence="1 2" key="1">
    <citation type="submission" date="2020-08" db="EMBL/GenBank/DDBJ databases">
        <title>Sequencing the genomes of 1000 actinobacteria strains.</title>
        <authorList>
            <person name="Klenk H.-P."/>
        </authorList>
    </citation>
    <scope>NUCLEOTIDE SEQUENCE [LARGE SCALE GENOMIC DNA]</scope>
    <source>
        <strain evidence="1 2">DSM 44320</strain>
    </source>
</reference>
<keyword evidence="2" id="KW-1185">Reference proteome</keyword>
<gene>
    <name evidence="1" type="ORF">FHR33_004203</name>
</gene>
<organism evidence="1 2">
    <name type="scientific">Nonomuraea dietziae</name>
    <dbReference type="NCBI Taxonomy" id="65515"/>
    <lineage>
        <taxon>Bacteria</taxon>
        <taxon>Bacillati</taxon>
        <taxon>Actinomycetota</taxon>
        <taxon>Actinomycetes</taxon>
        <taxon>Streptosporangiales</taxon>
        <taxon>Streptosporangiaceae</taxon>
        <taxon>Nonomuraea</taxon>
    </lineage>
</organism>
<evidence type="ECO:0000313" key="2">
    <source>
        <dbReference type="Proteomes" id="UP000579945"/>
    </source>
</evidence>
<name>A0A7W5Y8D1_9ACTN</name>
<dbReference type="EMBL" id="JACIBV010000001">
    <property type="protein sequence ID" value="MBB3728343.1"/>
    <property type="molecule type" value="Genomic_DNA"/>
</dbReference>
<evidence type="ECO:0000313" key="1">
    <source>
        <dbReference type="EMBL" id="MBB3728343.1"/>
    </source>
</evidence>
<dbReference type="RefSeq" id="WP_221241174.1">
    <property type="nucleotide sequence ID" value="NZ_BAAAXX010000032.1"/>
</dbReference>
<protein>
    <submittedName>
        <fullName evidence="1">Uncharacterized protein</fullName>
    </submittedName>
</protein>
<comment type="caution">
    <text evidence="1">The sequence shown here is derived from an EMBL/GenBank/DDBJ whole genome shotgun (WGS) entry which is preliminary data.</text>
</comment>